<dbReference type="AlphaFoldDB" id="A0A0B0N3H4"/>
<keyword evidence="2" id="KW-1185">Reference proteome</keyword>
<dbReference type="Proteomes" id="UP000032142">
    <property type="component" value="Unassembled WGS sequence"/>
</dbReference>
<organism evidence="1 2">
    <name type="scientific">Gossypium arboreum</name>
    <name type="common">Tree cotton</name>
    <name type="synonym">Gossypium nanking</name>
    <dbReference type="NCBI Taxonomy" id="29729"/>
    <lineage>
        <taxon>Eukaryota</taxon>
        <taxon>Viridiplantae</taxon>
        <taxon>Streptophyta</taxon>
        <taxon>Embryophyta</taxon>
        <taxon>Tracheophyta</taxon>
        <taxon>Spermatophyta</taxon>
        <taxon>Magnoliopsida</taxon>
        <taxon>eudicotyledons</taxon>
        <taxon>Gunneridae</taxon>
        <taxon>Pentapetalae</taxon>
        <taxon>rosids</taxon>
        <taxon>malvids</taxon>
        <taxon>Malvales</taxon>
        <taxon>Malvaceae</taxon>
        <taxon>Malvoideae</taxon>
        <taxon>Gossypium</taxon>
    </lineage>
</organism>
<dbReference type="EMBL" id="JRRC01469347">
    <property type="protein sequence ID" value="KHG07192.1"/>
    <property type="molecule type" value="Genomic_DNA"/>
</dbReference>
<comment type="caution">
    <text evidence="1">The sequence shown here is derived from an EMBL/GenBank/DDBJ whole genome shotgun (WGS) entry which is preliminary data.</text>
</comment>
<evidence type="ECO:0000313" key="2">
    <source>
        <dbReference type="Proteomes" id="UP000032142"/>
    </source>
</evidence>
<sequence>MPSGSQAQAEVQRLRDQMVQMQEGLYKLNVTNMPKLATFVVKAPLKIMFFNGVCNKSAAKGHVLQRRLR</sequence>
<evidence type="ECO:0000313" key="1">
    <source>
        <dbReference type="EMBL" id="KHG07192.1"/>
    </source>
</evidence>
<reference evidence="2" key="1">
    <citation type="submission" date="2014-09" db="EMBL/GenBank/DDBJ databases">
        <authorList>
            <person name="Mudge J."/>
            <person name="Ramaraj T."/>
            <person name="Lindquist I.E."/>
            <person name="Bharti A.K."/>
            <person name="Sundararajan A."/>
            <person name="Cameron C.T."/>
            <person name="Woodward J.E."/>
            <person name="May G.D."/>
            <person name="Brubaker C."/>
            <person name="Broadhvest J."/>
            <person name="Wilkins T.A."/>
        </authorList>
    </citation>
    <scope>NUCLEOTIDE SEQUENCE</scope>
    <source>
        <strain evidence="2">cv. AKA8401</strain>
    </source>
</reference>
<protein>
    <submittedName>
        <fullName evidence="1">Glycine dehydrogenase [decarboxylating]</fullName>
    </submittedName>
</protein>
<proteinExistence type="predicted"/>
<gene>
    <name evidence="1" type="ORF">F383_34291</name>
</gene>
<accession>A0A0B0N3H4</accession>
<name>A0A0B0N3H4_GOSAR</name>